<keyword evidence="2" id="KW-1185">Reference proteome</keyword>
<sequence>MSSETLEQRTVVKERGTLASHLNLAMCHLKLQVFSAASENSNKAQEGDSNDEKGLVHEGEAHLVVNALADLQKGLQLYPATRRPRFSWPCARSRSTSSWRGEALCQHV</sequence>
<comment type="caution">
    <text evidence="1">The sequence shown here is derived from an EMBL/GenBank/DDBJ whole genome shotgun (WGS) entry which is preliminary data.</text>
</comment>
<gene>
    <name evidence="1" type="ORF">Celaphus_00016334</name>
</gene>
<dbReference type="Proteomes" id="UP000242450">
    <property type="component" value="Chromosome 21"/>
</dbReference>
<reference evidence="1 2" key="1">
    <citation type="journal article" date="2018" name="Mol. Genet. Genomics">
        <title>The red deer Cervus elaphus genome CerEla1.0: sequencing, annotating, genes, and chromosomes.</title>
        <authorList>
            <person name="Bana N.A."/>
            <person name="Nyiri A."/>
            <person name="Nagy J."/>
            <person name="Frank K."/>
            <person name="Nagy T."/>
            <person name="Steger V."/>
            <person name="Schiller M."/>
            <person name="Lakatos P."/>
            <person name="Sugar L."/>
            <person name="Horn P."/>
            <person name="Barta E."/>
            <person name="Orosz L."/>
        </authorList>
    </citation>
    <scope>NUCLEOTIDE SEQUENCE [LARGE SCALE GENOMIC DNA]</scope>
    <source>
        <strain evidence="1">Hungarian</strain>
    </source>
</reference>
<dbReference type="EMBL" id="MKHE01000021">
    <property type="protein sequence ID" value="OWK04295.1"/>
    <property type="molecule type" value="Genomic_DNA"/>
</dbReference>
<dbReference type="OrthoDB" id="433738at2759"/>
<proteinExistence type="predicted"/>
<organism evidence="1 2">
    <name type="scientific">Cervus elaphus hippelaphus</name>
    <name type="common">European red deer</name>
    <dbReference type="NCBI Taxonomy" id="46360"/>
    <lineage>
        <taxon>Eukaryota</taxon>
        <taxon>Metazoa</taxon>
        <taxon>Chordata</taxon>
        <taxon>Craniata</taxon>
        <taxon>Vertebrata</taxon>
        <taxon>Euteleostomi</taxon>
        <taxon>Mammalia</taxon>
        <taxon>Eutheria</taxon>
        <taxon>Laurasiatheria</taxon>
        <taxon>Artiodactyla</taxon>
        <taxon>Ruminantia</taxon>
        <taxon>Pecora</taxon>
        <taxon>Cervidae</taxon>
        <taxon>Cervinae</taxon>
        <taxon>Cervus</taxon>
    </lineage>
</organism>
<protein>
    <submittedName>
        <fullName evidence="1">Uncharacterized protein</fullName>
    </submittedName>
</protein>
<accession>A0A212CE89</accession>
<name>A0A212CE89_CEREH</name>
<dbReference type="Gene3D" id="1.25.40.10">
    <property type="entry name" value="Tetratricopeptide repeat domain"/>
    <property type="match status" value="1"/>
</dbReference>
<evidence type="ECO:0000313" key="1">
    <source>
        <dbReference type="EMBL" id="OWK04295.1"/>
    </source>
</evidence>
<dbReference type="InterPro" id="IPR011990">
    <property type="entry name" value="TPR-like_helical_dom_sf"/>
</dbReference>
<dbReference type="SUPFAM" id="SSF48452">
    <property type="entry name" value="TPR-like"/>
    <property type="match status" value="1"/>
</dbReference>
<dbReference type="AlphaFoldDB" id="A0A212CE89"/>
<evidence type="ECO:0000313" key="2">
    <source>
        <dbReference type="Proteomes" id="UP000242450"/>
    </source>
</evidence>